<dbReference type="Gene3D" id="3.40.366.10">
    <property type="entry name" value="Malonyl-Coenzyme A Acyl Carrier Protein, domain 2"/>
    <property type="match status" value="2"/>
</dbReference>
<dbReference type="Pfam" id="PF08659">
    <property type="entry name" value="KR"/>
    <property type="match status" value="1"/>
</dbReference>
<evidence type="ECO:0000256" key="6">
    <source>
        <dbReference type="SAM" id="MobiDB-lite"/>
    </source>
</evidence>
<keyword evidence="5" id="KW-0511">Multifunctional enzyme</keyword>
<evidence type="ECO:0000313" key="9">
    <source>
        <dbReference type="Proteomes" id="UP001054854"/>
    </source>
</evidence>
<dbReference type="Pfam" id="PF00698">
    <property type="entry name" value="Acyl_transf_1"/>
    <property type="match status" value="1"/>
</dbReference>
<dbReference type="InterPro" id="IPR016035">
    <property type="entry name" value="Acyl_Trfase/lysoPLipase"/>
</dbReference>
<comment type="caution">
    <text evidence="8">The sequence shown here is derived from an EMBL/GenBank/DDBJ whole genome shotgun (WGS) entry which is preliminary data.</text>
</comment>
<dbReference type="Pfam" id="PF08990">
    <property type="entry name" value="Docking"/>
    <property type="match status" value="1"/>
</dbReference>
<dbReference type="SMART" id="SM00827">
    <property type="entry name" value="PKS_AT"/>
    <property type="match status" value="1"/>
</dbReference>
<dbReference type="InterPro" id="IPR014043">
    <property type="entry name" value="Acyl_transferase_dom"/>
</dbReference>
<dbReference type="InterPro" id="IPR041618">
    <property type="entry name" value="PKS_DE"/>
</dbReference>
<dbReference type="Gene3D" id="3.30.70.3290">
    <property type="match status" value="1"/>
</dbReference>
<keyword evidence="9" id="KW-1185">Reference proteome</keyword>
<comment type="cofactor">
    <cofactor evidence="1">
        <name>pantetheine 4'-phosphate</name>
        <dbReference type="ChEBI" id="CHEBI:47942"/>
    </cofactor>
</comment>
<sequence length="1396" mass="145347">MSNEEKLVDYLKWTTAELHRTRQRLREVRAEPAEPIAIVGMACRFPGGVRTPAQLWDLVADERDAVSSFPTDRGWDLENLYHPDPEHHGTSYVRAGGFVHDAADFDAEFFGIGAREAAAIEPQQRMLLELAWEAAESAGIDPHTLRGSRTGVYTGVMYHDYASRLEAIPEGLMGHVGNGNAGSVSSGRVAFTLGLRGAAVTLDTACSSSLVAIHLAAGSLRRRECTLALAGGAAIMYTASVFQVASSQRQLSPDARCRSFADAADGMVYGEGAGLVLLERLSDARQGGRPVLAVIRGSAINQDGASTGMAAPNGPAQQQLIHDALKDARLSAGDVDAVEAHGTGTAFGDSIELQALLATYGQDRPENRPLLLGSVKSNIGHTQAAAGIAGVIKMVMAMRRGVLPRSLHIDRPTRLVSWRTGAVRLLTERTDWPRVGRPRRAGVSSFSASGTNAHVILEEFTEQAEGTRDDGDARDPGVVPWVLSARCPAALRGQARALAAHTAADAPGPSPSMFDVGWSLVTTRSAFDHRAVVIGRGLEELRAGLLAVAAGEPHPSVVGPETAAGGASALAGGTVFVLGDTGGHPPGAGAELYDRFPVFATAFDEVGELLGADRSRDASSPTGLFARYVALARLLASVGVRPDGVVGHGAGEIAAAHLSGRLDLAHACRLVAAGTGGGAVDREPPPVPAPAPAEAAVVWELGPRATPPSAPGALVLSPFRGEGSEVRELLRCLARVHTMGAAVNWSALFGGDPAPRTVPLPTYAFQRQRFWLVDEAPADAVPAAETWADTEFWDAVERSDTAALARVLEVPAGRQDVLSEVLPALAAWRRQRQWRYRIAWKPLPDPVAPRLTGSWLVVTSGGGAENATVAAVTAALRDHGAEVVTFAPDTAAARPDTASRESDTTPARADTTPAQPDTTAQQPDTTPAQPDTTAQQPDTTPAQPDTTAQQPDTTPARPDTTAQQPDTTPAQPNTTAREPDTAPADEEARARRLSGAVAGRPVAGVLSLLAVDDGGPPAEDGRSPALAPTVELSAALRRAGIEAPVWLATRGGVSVDVGDPMCRPEQAPFWGLRGALAAERPRCRGGVVDLPERFDDRAARRLAGVLAGAHGEVEVAVRADGCFARRLVRDQPTAPACPARRLRGTVLITGAATSLGAHTARWAADAGAEHLLLLDSAPPAGNLAAELGASGVRVSVATVDVADPEALAAAVADIPAAFPLTAVLHLTSPLADETGQLEVARIEREWAATVAGAVNLCALGSGHELSALVLGSSIAGVLPGPGLGNQAPAHAYLAALAQACRARGIPATSVCWGPVDDTGTAAGAAAKQLRSNGMAALPQRPAADLLRQAVMSDTASVVIADIDRAWMTAHASELGTHRLFDDLSGPRPHRTQQRGR</sequence>
<accession>A0ABQ3UD59</accession>
<feature type="domain" description="Ketosynthase family 3 (KS3)" evidence="7">
    <location>
        <begin position="33"/>
        <end position="459"/>
    </location>
</feature>
<dbReference type="Gene3D" id="3.40.50.720">
    <property type="entry name" value="NAD(P)-binding Rossmann-like Domain"/>
    <property type="match status" value="2"/>
</dbReference>
<gene>
    <name evidence="8" type="ORF">TPA0910_77940</name>
</gene>
<evidence type="ECO:0000313" key="8">
    <source>
        <dbReference type="EMBL" id="GHJ33361.1"/>
    </source>
</evidence>
<evidence type="ECO:0000256" key="1">
    <source>
        <dbReference type="ARBA" id="ARBA00001957"/>
    </source>
</evidence>
<dbReference type="SUPFAM" id="SSF52151">
    <property type="entry name" value="FabD/lysophospholipase-like"/>
    <property type="match status" value="1"/>
</dbReference>
<dbReference type="Gene3D" id="3.40.47.10">
    <property type="match status" value="1"/>
</dbReference>
<feature type="compositionally biased region" description="Low complexity" evidence="6">
    <location>
        <begin position="887"/>
        <end position="896"/>
    </location>
</feature>
<feature type="compositionally biased region" description="Low complexity" evidence="6">
    <location>
        <begin position="904"/>
        <end position="976"/>
    </location>
</feature>
<dbReference type="PANTHER" id="PTHR43775">
    <property type="entry name" value="FATTY ACID SYNTHASE"/>
    <property type="match status" value="1"/>
</dbReference>
<reference evidence="8" key="1">
    <citation type="submission" date="2024-05" db="EMBL/GenBank/DDBJ databases">
        <title>Whole genome shotgun sequence of Streptomyces hygroscopicus NBRC 113678.</title>
        <authorList>
            <person name="Komaki H."/>
            <person name="Tamura T."/>
        </authorList>
    </citation>
    <scope>NUCLEOTIDE SEQUENCE</scope>
    <source>
        <strain evidence="8">N11-34</strain>
    </source>
</reference>
<dbReference type="SUPFAM" id="SSF51735">
    <property type="entry name" value="NAD(P)-binding Rossmann-fold domains"/>
    <property type="match status" value="3"/>
</dbReference>
<evidence type="ECO:0000256" key="3">
    <source>
        <dbReference type="ARBA" id="ARBA00022553"/>
    </source>
</evidence>
<dbReference type="SMART" id="SM00825">
    <property type="entry name" value="PKS_KS"/>
    <property type="match status" value="1"/>
</dbReference>
<dbReference type="Gene3D" id="6.10.140.1830">
    <property type="match status" value="1"/>
</dbReference>
<dbReference type="InterPro" id="IPR016039">
    <property type="entry name" value="Thiolase-like"/>
</dbReference>
<dbReference type="InterPro" id="IPR032821">
    <property type="entry name" value="PKS_assoc"/>
</dbReference>
<dbReference type="InterPro" id="IPR036291">
    <property type="entry name" value="NAD(P)-bd_dom_sf"/>
</dbReference>
<protein>
    <recommendedName>
        <fullName evidence="7">Ketosynthase family 3 (KS3) domain-containing protein</fullName>
    </recommendedName>
</protein>
<evidence type="ECO:0000256" key="2">
    <source>
        <dbReference type="ARBA" id="ARBA00022450"/>
    </source>
</evidence>
<dbReference type="EMBL" id="BNEK01000005">
    <property type="protein sequence ID" value="GHJ33361.1"/>
    <property type="molecule type" value="Genomic_DNA"/>
</dbReference>
<feature type="region of interest" description="Disordered" evidence="6">
    <location>
        <begin position="886"/>
        <end position="995"/>
    </location>
</feature>
<name>A0ABQ3UD59_STRHY</name>
<dbReference type="InterPro" id="IPR014031">
    <property type="entry name" value="Ketoacyl_synth_C"/>
</dbReference>
<dbReference type="CDD" id="cd00833">
    <property type="entry name" value="PKS"/>
    <property type="match status" value="1"/>
</dbReference>
<evidence type="ECO:0000259" key="7">
    <source>
        <dbReference type="PROSITE" id="PS52004"/>
    </source>
</evidence>
<dbReference type="PANTHER" id="PTHR43775:SF51">
    <property type="entry name" value="INACTIVE PHENOLPHTHIOCEROL SYNTHESIS POLYKETIDE SYNTHASE TYPE I PKS1-RELATED"/>
    <property type="match status" value="1"/>
</dbReference>
<dbReference type="Pfam" id="PF02801">
    <property type="entry name" value="Ketoacyl-synt_C"/>
    <property type="match status" value="1"/>
</dbReference>
<dbReference type="InterPro" id="IPR014030">
    <property type="entry name" value="Ketoacyl_synth_N"/>
</dbReference>
<dbReference type="Pfam" id="PF18369">
    <property type="entry name" value="PKS_DE"/>
    <property type="match status" value="1"/>
</dbReference>
<keyword evidence="4" id="KW-0808">Transferase</keyword>
<dbReference type="Pfam" id="PF00109">
    <property type="entry name" value="ketoacyl-synt"/>
    <property type="match status" value="1"/>
</dbReference>
<dbReference type="Pfam" id="PF16197">
    <property type="entry name" value="KAsynt_C_assoc"/>
    <property type="match status" value="1"/>
</dbReference>
<keyword evidence="3" id="KW-0597">Phosphoprotein</keyword>
<dbReference type="InterPro" id="IPR001227">
    <property type="entry name" value="Ac_transferase_dom_sf"/>
</dbReference>
<dbReference type="InterPro" id="IPR013968">
    <property type="entry name" value="PKS_KR"/>
</dbReference>
<dbReference type="SMART" id="SM00822">
    <property type="entry name" value="PKS_KR"/>
    <property type="match status" value="1"/>
</dbReference>
<evidence type="ECO:0000256" key="5">
    <source>
        <dbReference type="ARBA" id="ARBA00023268"/>
    </source>
</evidence>
<dbReference type="CDD" id="cd08952">
    <property type="entry name" value="KR_1_SDR_x"/>
    <property type="match status" value="1"/>
</dbReference>
<organism evidence="8 9">
    <name type="scientific">Streptomyces hygroscopicus</name>
    <dbReference type="NCBI Taxonomy" id="1912"/>
    <lineage>
        <taxon>Bacteria</taxon>
        <taxon>Bacillati</taxon>
        <taxon>Actinomycetota</taxon>
        <taxon>Actinomycetes</taxon>
        <taxon>Kitasatosporales</taxon>
        <taxon>Streptomycetaceae</taxon>
        <taxon>Streptomyces</taxon>
        <taxon>Streptomyces violaceusniger group</taxon>
    </lineage>
</organism>
<dbReference type="RefSeq" id="WP_268987139.1">
    <property type="nucleotide sequence ID" value="NZ_BNEK01000005.1"/>
</dbReference>
<keyword evidence="2" id="KW-0596">Phosphopantetheine</keyword>
<evidence type="ECO:0000256" key="4">
    <source>
        <dbReference type="ARBA" id="ARBA00022679"/>
    </source>
</evidence>
<proteinExistence type="predicted"/>
<dbReference type="InterPro" id="IPR050091">
    <property type="entry name" value="PKS_NRPS_Biosynth_Enz"/>
</dbReference>
<dbReference type="InterPro" id="IPR057326">
    <property type="entry name" value="KR_dom"/>
</dbReference>
<dbReference type="InterPro" id="IPR015083">
    <property type="entry name" value="NorB/c/GfsB-D-like_docking"/>
</dbReference>
<dbReference type="InterPro" id="IPR020841">
    <property type="entry name" value="PKS_Beta-ketoAc_synthase_dom"/>
</dbReference>
<dbReference type="PROSITE" id="PS52004">
    <property type="entry name" value="KS3_2"/>
    <property type="match status" value="1"/>
</dbReference>
<dbReference type="SUPFAM" id="SSF53901">
    <property type="entry name" value="Thiolase-like"/>
    <property type="match status" value="1"/>
</dbReference>
<dbReference type="Proteomes" id="UP001054854">
    <property type="component" value="Unassembled WGS sequence"/>
</dbReference>